<dbReference type="PROSITE" id="PS00798">
    <property type="entry name" value="ALDOKETO_REDUCTASE_1"/>
    <property type="match status" value="1"/>
</dbReference>
<dbReference type="STRING" id="888064.HMPREF9088_0366"/>
<dbReference type="PIRSF" id="PIRSF000097">
    <property type="entry name" value="AKR"/>
    <property type="match status" value="1"/>
</dbReference>
<gene>
    <name evidence="8" type="primary">dkgB</name>
    <name evidence="8" type="ORF">HMPREF9088_0366</name>
</gene>
<dbReference type="PANTHER" id="PTHR43827">
    <property type="entry name" value="2,5-DIKETO-D-GLUCONIC ACID REDUCTASE"/>
    <property type="match status" value="1"/>
</dbReference>
<dbReference type="SUPFAM" id="SSF51430">
    <property type="entry name" value="NAD(P)-linked oxidoreductase"/>
    <property type="match status" value="1"/>
</dbReference>
<dbReference type="eggNOG" id="COG0656">
    <property type="taxonomic scope" value="Bacteria"/>
</dbReference>
<keyword evidence="3 8" id="KW-0560">Oxidoreductase</keyword>
<dbReference type="PRINTS" id="PR00069">
    <property type="entry name" value="ALDKETRDTASE"/>
</dbReference>
<organism evidence="8 9">
    <name type="scientific">Enterococcus italicus (strain DSM 15952 / CCUG 50447 / LMG 22039 / TP 1.5)</name>
    <dbReference type="NCBI Taxonomy" id="888064"/>
    <lineage>
        <taxon>Bacteria</taxon>
        <taxon>Bacillati</taxon>
        <taxon>Bacillota</taxon>
        <taxon>Bacilli</taxon>
        <taxon>Lactobacillales</taxon>
        <taxon>Enterococcaceae</taxon>
        <taxon>Enterococcus</taxon>
    </lineage>
</organism>
<sequence length="302" mass="34543">MFNRNVLQEKSLCAIVKLTREVFRMTETEFYLLDGYKLPRVGFGTYTLNGAAGVRTIEQAIVNGYRLIDSAFNYENEGAVGQAIRNSSVPRDQLTITSKLPGRHQKYDEALDAIQESILRTGLDYLDLYLIHWPNPKEDLYVEAWQALIDAKKWGWIRSIGVCNFLPKHINRLEKETGELPVVNQIELHPFFNQEEQRDYDASKGIITEAWSPLGRASAVLKNEVIGKIADQHDKTIPQVILRWQVQSNVLPIPKASHAKRQEQNLAVFDFELSKEEMAVIDGLTQPDGRIQNQDPAEYQEF</sequence>
<evidence type="ECO:0000256" key="1">
    <source>
        <dbReference type="ARBA" id="ARBA00007905"/>
    </source>
</evidence>
<evidence type="ECO:0000256" key="3">
    <source>
        <dbReference type="ARBA" id="ARBA00023002"/>
    </source>
</evidence>
<keyword evidence="9" id="KW-1185">Reference proteome</keyword>
<dbReference type="Pfam" id="PF00248">
    <property type="entry name" value="Aldo_ket_red"/>
    <property type="match status" value="1"/>
</dbReference>
<evidence type="ECO:0000313" key="9">
    <source>
        <dbReference type="Proteomes" id="UP000010296"/>
    </source>
</evidence>
<keyword evidence="2" id="KW-0521">NADP</keyword>
<feature type="site" description="Lowers pKa of active site Tyr" evidence="6">
    <location>
        <position position="99"/>
    </location>
</feature>
<reference evidence="8 9" key="1">
    <citation type="submission" date="2010-12" db="EMBL/GenBank/DDBJ databases">
        <authorList>
            <person name="Muzny D."/>
            <person name="Qin X."/>
            <person name="Deng J."/>
            <person name="Jiang H."/>
            <person name="Liu Y."/>
            <person name="Qu J."/>
            <person name="Song X.-Z."/>
            <person name="Zhang L."/>
            <person name="Thornton R."/>
            <person name="Coyle M."/>
            <person name="Francisco L."/>
            <person name="Jackson L."/>
            <person name="Javaid M."/>
            <person name="Korchina V."/>
            <person name="Kovar C."/>
            <person name="Mata R."/>
            <person name="Mathew T."/>
            <person name="Ngo R."/>
            <person name="Nguyen L."/>
            <person name="Nguyen N."/>
            <person name="Okwuonu G."/>
            <person name="Ongeri F."/>
            <person name="Pham C."/>
            <person name="Simmons D."/>
            <person name="Wilczek-Boney K."/>
            <person name="Hale W."/>
            <person name="Jakkamsetti A."/>
            <person name="Pham P."/>
            <person name="Ruth R."/>
            <person name="San Lucas F."/>
            <person name="Warren J."/>
            <person name="Zhang J."/>
            <person name="Zhao Z."/>
            <person name="Zhou C."/>
            <person name="Zhu D."/>
            <person name="Lee S."/>
            <person name="Bess C."/>
            <person name="Blankenburg K."/>
            <person name="Forbes L."/>
            <person name="Fu Q."/>
            <person name="Gubbala S."/>
            <person name="Hirani K."/>
            <person name="Jayaseelan J.C."/>
            <person name="Lara F."/>
            <person name="Munidasa M."/>
            <person name="Palculict T."/>
            <person name="Patil S."/>
            <person name="Pu L.-L."/>
            <person name="Saada N."/>
            <person name="Tang L."/>
            <person name="Weissenberger G."/>
            <person name="Zhu Y."/>
            <person name="Hemphill L."/>
            <person name="Shang Y."/>
            <person name="Youmans B."/>
            <person name="Ayvaz T."/>
            <person name="Ross M."/>
            <person name="Santibanez J."/>
            <person name="Aqrawi P."/>
            <person name="Gross S."/>
            <person name="Joshi V."/>
            <person name="Fowler G."/>
            <person name="Nazareth L."/>
            <person name="Reid J."/>
            <person name="Worley K."/>
            <person name="Petrosino J."/>
            <person name="Highlander S."/>
            <person name="Gibbs R."/>
        </authorList>
    </citation>
    <scope>NUCLEOTIDE SEQUENCE [LARGE SCALE GENOMIC DNA]</scope>
    <source>
        <strain evidence="9">DSM 15952 / CCUG 50447 / LMG 22039 / TP 1.5</strain>
    </source>
</reference>
<evidence type="ECO:0000256" key="2">
    <source>
        <dbReference type="ARBA" id="ARBA00022857"/>
    </source>
</evidence>
<feature type="binding site" evidence="5">
    <location>
        <position position="132"/>
    </location>
    <ligand>
        <name>substrate</name>
    </ligand>
</feature>
<proteinExistence type="inferred from homology"/>
<protein>
    <submittedName>
        <fullName evidence="8">Oxidoreductase, aldo/keto reductase family protein</fullName>
        <ecNumber evidence="8">1.1.1.274</ecNumber>
    </submittedName>
</protein>
<evidence type="ECO:0000313" key="8">
    <source>
        <dbReference type="EMBL" id="EFU74800.1"/>
    </source>
</evidence>
<dbReference type="HOGENOM" id="CLU_023205_0_1_9"/>
<dbReference type="EC" id="1.1.1.274" evidence="8"/>
<dbReference type="PANTHER" id="PTHR43827:SF3">
    <property type="entry name" value="NADP-DEPENDENT OXIDOREDUCTASE DOMAIN-CONTAINING PROTEIN"/>
    <property type="match status" value="1"/>
</dbReference>
<dbReference type="Gene3D" id="3.20.20.100">
    <property type="entry name" value="NADP-dependent oxidoreductase domain"/>
    <property type="match status" value="1"/>
</dbReference>
<dbReference type="GO" id="GO:0050580">
    <property type="term" value="F:2,5-didehydrogluconate reductase activity"/>
    <property type="evidence" value="ECO:0007669"/>
    <property type="project" value="UniProtKB-EC"/>
</dbReference>
<dbReference type="FunFam" id="3.20.20.100:FF:000015">
    <property type="entry name" value="Oxidoreductase, aldo/keto reductase family"/>
    <property type="match status" value="1"/>
</dbReference>
<evidence type="ECO:0000256" key="4">
    <source>
        <dbReference type="PIRSR" id="PIRSR000097-1"/>
    </source>
</evidence>
<comment type="similarity">
    <text evidence="1">Belongs to the aldo/keto reductase family.</text>
</comment>
<feature type="active site" description="Proton donor" evidence="4">
    <location>
        <position position="74"/>
    </location>
</feature>
<accession>E6LDC6</accession>
<evidence type="ECO:0000256" key="6">
    <source>
        <dbReference type="PIRSR" id="PIRSR000097-3"/>
    </source>
</evidence>
<dbReference type="InterPro" id="IPR023210">
    <property type="entry name" value="NADP_OxRdtase_dom"/>
</dbReference>
<dbReference type="InterPro" id="IPR036812">
    <property type="entry name" value="NAD(P)_OxRdtase_dom_sf"/>
</dbReference>
<evidence type="ECO:0000259" key="7">
    <source>
        <dbReference type="Pfam" id="PF00248"/>
    </source>
</evidence>
<dbReference type="InterPro" id="IPR018170">
    <property type="entry name" value="Aldo/ket_reductase_CS"/>
</dbReference>
<dbReference type="Proteomes" id="UP000010296">
    <property type="component" value="Unassembled WGS sequence"/>
</dbReference>
<feature type="domain" description="NADP-dependent oxidoreductase" evidence="7">
    <location>
        <begin position="41"/>
        <end position="284"/>
    </location>
</feature>
<dbReference type="CDD" id="cd19132">
    <property type="entry name" value="AKR_AKR5D1_E1"/>
    <property type="match status" value="1"/>
</dbReference>
<dbReference type="EMBL" id="AEPV01000012">
    <property type="protein sequence ID" value="EFU74800.1"/>
    <property type="molecule type" value="Genomic_DNA"/>
</dbReference>
<dbReference type="AlphaFoldDB" id="E6LDC6"/>
<comment type="caution">
    <text evidence="8">The sequence shown here is derived from an EMBL/GenBank/DDBJ whole genome shotgun (WGS) entry which is preliminary data.</text>
</comment>
<name>E6LDC6_ENTI1</name>
<evidence type="ECO:0000256" key="5">
    <source>
        <dbReference type="PIRSR" id="PIRSR000097-2"/>
    </source>
</evidence>
<dbReference type="InterPro" id="IPR020471">
    <property type="entry name" value="AKR"/>
</dbReference>
<dbReference type="PROSITE" id="PS00062">
    <property type="entry name" value="ALDOKETO_REDUCTASE_2"/>
    <property type="match status" value="1"/>
</dbReference>